<keyword evidence="4 6" id="KW-0862">Zinc</keyword>
<proteinExistence type="predicted"/>
<dbReference type="InterPro" id="IPR041686">
    <property type="entry name" value="Znf-CCCH_3"/>
</dbReference>
<dbReference type="PROSITE" id="PS50103">
    <property type="entry name" value="ZF_C3H1"/>
    <property type="match status" value="3"/>
</dbReference>
<feature type="region of interest" description="Disordered" evidence="7">
    <location>
        <begin position="91"/>
        <end position="113"/>
    </location>
</feature>
<feature type="compositionally biased region" description="Basic and acidic residues" evidence="7">
    <location>
        <begin position="485"/>
        <end position="495"/>
    </location>
</feature>
<dbReference type="GO" id="GO:0003677">
    <property type="term" value="F:DNA binding"/>
    <property type="evidence" value="ECO:0007669"/>
    <property type="project" value="UniProtKB-KW"/>
</dbReference>
<feature type="zinc finger region" description="C3H1-type" evidence="6">
    <location>
        <begin position="59"/>
        <end position="85"/>
    </location>
</feature>
<evidence type="ECO:0000259" key="8">
    <source>
        <dbReference type="PROSITE" id="PS50103"/>
    </source>
</evidence>
<gene>
    <name evidence="10" type="primary">LOC111021587</name>
</gene>
<dbReference type="InterPro" id="IPR036855">
    <property type="entry name" value="Znf_CCCH_sf"/>
</dbReference>
<feature type="domain" description="C3H1-type" evidence="8">
    <location>
        <begin position="59"/>
        <end position="85"/>
    </location>
</feature>
<name>A0A6J1DJY0_MOMCH</name>
<dbReference type="RefSeq" id="XP_022154293.1">
    <property type="nucleotide sequence ID" value="XM_022298601.1"/>
</dbReference>
<dbReference type="PANTHER" id="PTHR15725">
    <property type="entry name" value="ZN-FINGER, C-X8-C-X5-C-X3-H TYPE-CONTAINING"/>
    <property type="match status" value="1"/>
</dbReference>
<organism evidence="9 10">
    <name type="scientific">Momordica charantia</name>
    <name type="common">Bitter gourd</name>
    <name type="synonym">Balsam pear</name>
    <dbReference type="NCBI Taxonomy" id="3673"/>
    <lineage>
        <taxon>Eukaryota</taxon>
        <taxon>Viridiplantae</taxon>
        <taxon>Streptophyta</taxon>
        <taxon>Embryophyta</taxon>
        <taxon>Tracheophyta</taxon>
        <taxon>Spermatophyta</taxon>
        <taxon>Magnoliopsida</taxon>
        <taxon>eudicotyledons</taxon>
        <taxon>Gunneridae</taxon>
        <taxon>Pentapetalae</taxon>
        <taxon>rosids</taxon>
        <taxon>fabids</taxon>
        <taxon>Cucurbitales</taxon>
        <taxon>Cucurbitaceae</taxon>
        <taxon>Momordiceae</taxon>
        <taxon>Momordica</taxon>
    </lineage>
</organism>
<feature type="domain" description="C3H1-type" evidence="8">
    <location>
        <begin position="116"/>
        <end position="143"/>
    </location>
</feature>
<dbReference type="Gene3D" id="4.10.1000.10">
    <property type="entry name" value="Zinc finger, CCCH-type"/>
    <property type="match status" value="2"/>
</dbReference>
<dbReference type="OrthoDB" id="5395350at2759"/>
<keyword evidence="3 6" id="KW-0863">Zinc-finger</keyword>
<feature type="compositionally biased region" description="Polar residues" evidence="7">
    <location>
        <begin position="230"/>
        <end position="252"/>
    </location>
</feature>
<keyword evidence="1 6" id="KW-0479">Metal-binding</keyword>
<feature type="compositionally biased region" description="Polar residues" evidence="7">
    <location>
        <begin position="376"/>
        <end position="387"/>
    </location>
</feature>
<feature type="region of interest" description="Disordered" evidence="7">
    <location>
        <begin position="373"/>
        <end position="495"/>
    </location>
</feature>
<accession>A0A6J1DJY0</accession>
<dbReference type="SUPFAM" id="SSF90229">
    <property type="entry name" value="CCCH zinc finger"/>
    <property type="match status" value="1"/>
</dbReference>
<feature type="compositionally biased region" description="Basic and acidic residues" evidence="7">
    <location>
        <begin position="579"/>
        <end position="596"/>
    </location>
</feature>
<dbReference type="SMART" id="SM00356">
    <property type="entry name" value="ZnF_C3H1"/>
    <property type="match status" value="3"/>
</dbReference>
<feature type="zinc finger region" description="C3H1-type" evidence="6">
    <location>
        <begin position="116"/>
        <end position="143"/>
    </location>
</feature>
<dbReference type="PANTHER" id="PTHR15725:SF14">
    <property type="entry name" value="ZINC FINGER CCCH DOMAIN-CONTAINING PROTEIN 11A"/>
    <property type="match status" value="1"/>
</dbReference>
<protein>
    <submittedName>
        <fullName evidence="10">Zinc finger CCCH domain-containing protein 17</fullName>
    </submittedName>
</protein>
<evidence type="ECO:0000256" key="1">
    <source>
        <dbReference type="ARBA" id="ARBA00022723"/>
    </source>
</evidence>
<dbReference type="FunFam" id="4.10.1000.10:FF:000021">
    <property type="entry name" value="Zinc finger CCCH domain-containing protein 17"/>
    <property type="match status" value="1"/>
</dbReference>
<sequence>MVGGGPQVLEQQQQSLPQPLSAAEEEAVKRNTDCVYFLASPLTCKKGSECEYRHSEYARVNPRDCWFWLNGNCLNPKCSFRHPPLDGLVGTPHATNPSSQVPHQTSSIPSTPVNSSKQAVPCIFFQKGLCLKGDRCAFMHGPSPASTNKVSQTAANAQTGEPLSVKKVSGGTQRGSQEPKIPQANFSKPIGGAPFKLAMKDETVPSKIGNINEKSGPPAEVADGGPRYKATNSHPILNESSLSRANRLQQSHVSDEHGLQNGKDSDEFLKESSPGFDVLVDDELRGSDYYGSEEQYGRTRGHEGTNMISINDYDIGHSADYKMIADVDHDVYNDVIDYDYDRLDSRQGQYGWEQHRTPSEKLSLGSAQMERRLFPKSNSPEHVQNTDLRYRLNKQRRGTGLRSVINNENAASRPVEERNYRTSRRDSHPSQESSGSNRLRGRIKLPRMPSPVKNNGLRPERDLNRGRHWGRLSPGRSPSLSHQGSIRDEVKGRLEEDCNNERRNFNGFSSRRDRMDGMSNFAAPKSLAELKGEKQVVSKEHQSLGKRKGFDNEQSGGELSFEGPKSLSEILKKKRRVKAAVDLDSAERESGERSVERSTTTPLYKQTGLEGTKSAPAETFGQEEEIIDISHQQSSQPLHSTDEHESEAFDETLEEDHEYEADDQRDGEYEYDQVDDGEYNYEEGDNVDPEGEYMEDEDGDDFAKKIGVMS</sequence>
<dbReference type="Pfam" id="PF00642">
    <property type="entry name" value="zf-CCCH"/>
    <property type="match status" value="1"/>
</dbReference>
<dbReference type="AlphaFoldDB" id="A0A6J1DJY0"/>
<feature type="compositionally biased region" description="Polar residues" evidence="7">
    <location>
        <begin position="630"/>
        <end position="639"/>
    </location>
</feature>
<keyword evidence="5" id="KW-0238">DNA-binding</keyword>
<feature type="region of interest" description="Disordered" evidence="7">
    <location>
        <begin position="531"/>
        <end position="710"/>
    </location>
</feature>
<feature type="region of interest" description="Disordered" evidence="7">
    <location>
        <begin position="1"/>
        <end position="23"/>
    </location>
</feature>
<evidence type="ECO:0000256" key="5">
    <source>
        <dbReference type="ARBA" id="ARBA00023125"/>
    </source>
</evidence>
<feature type="compositionally biased region" description="Low complexity" evidence="7">
    <location>
        <begin position="7"/>
        <end position="21"/>
    </location>
</feature>
<feature type="compositionally biased region" description="Polar residues" evidence="7">
    <location>
        <begin position="144"/>
        <end position="161"/>
    </location>
</feature>
<evidence type="ECO:0000313" key="9">
    <source>
        <dbReference type="Proteomes" id="UP000504603"/>
    </source>
</evidence>
<evidence type="ECO:0000256" key="3">
    <source>
        <dbReference type="ARBA" id="ARBA00022771"/>
    </source>
</evidence>
<dbReference type="InterPro" id="IPR000571">
    <property type="entry name" value="Znf_CCCH"/>
</dbReference>
<dbReference type="Pfam" id="PF15663">
    <property type="entry name" value="zf-CCCH_3"/>
    <property type="match status" value="1"/>
</dbReference>
<feature type="region of interest" description="Disordered" evidence="7">
    <location>
        <begin position="144"/>
        <end position="193"/>
    </location>
</feature>
<feature type="compositionally biased region" description="Basic and acidic residues" evidence="7">
    <location>
        <begin position="253"/>
        <end position="270"/>
    </location>
</feature>
<feature type="compositionally biased region" description="Acidic residues" evidence="7">
    <location>
        <begin position="648"/>
        <end position="661"/>
    </location>
</feature>
<dbReference type="GO" id="GO:0008270">
    <property type="term" value="F:zinc ion binding"/>
    <property type="evidence" value="ECO:0007669"/>
    <property type="project" value="UniProtKB-KW"/>
</dbReference>
<feature type="compositionally biased region" description="Basic and acidic residues" evidence="7">
    <location>
        <begin position="414"/>
        <end position="429"/>
    </location>
</feature>
<dbReference type="KEGG" id="mcha:111021587"/>
<keyword evidence="9" id="KW-1185">Reference proteome</keyword>
<reference evidence="10" key="1">
    <citation type="submission" date="2025-08" db="UniProtKB">
        <authorList>
            <consortium name="RefSeq"/>
        </authorList>
    </citation>
    <scope>IDENTIFICATION</scope>
    <source>
        <strain evidence="10">OHB3-1</strain>
    </source>
</reference>
<evidence type="ECO:0000256" key="2">
    <source>
        <dbReference type="ARBA" id="ARBA00022737"/>
    </source>
</evidence>
<evidence type="ECO:0000256" key="6">
    <source>
        <dbReference type="PROSITE-ProRule" id="PRU00723"/>
    </source>
</evidence>
<feature type="region of interest" description="Disordered" evidence="7">
    <location>
        <begin position="207"/>
        <end position="274"/>
    </location>
</feature>
<feature type="compositionally biased region" description="Acidic residues" evidence="7">
    <location>
        <begin position="669"/>
        <end position="700"/>
    </location>
</feature>
<evidence type="ECO:0000313" key="10">
    <source>
        <dbReference type="RefSeq" id="XP_022154293.1"/>
    </source>
</evidence>
<feature type="compositionally biased region" description="Polar residues" evidence="7">
    <location>
        <begin position="93"/>
        <end position="113"/>
    </location>
</feature>
<dbReference type="GO" id="GO:0003729">
    <property type="term" value="F:mRNA binding"/>
    <property type="evidence" value="ECO:0007669"/>
    <property type="project" value="TreeGrafter"/>
</dbReference>
<dbReference type="GeneID" id="111021587"/>
<keyword evidence="2" id="KW-0677">Repeat</keyword>
<feature type="zinc finger region" description="C3H1-type" evidence="6">
    <location>
        <begin position="29"/>
        <end position="57"/>
    </location>
</feature>
<dbReference type="Proteomes" id="UP000504603">
    <property type="component" value="Unplaced"/>
</dbReference>
<evidence type="ECO:0000256" key="4">
    <source>
        <dbReference type="ARBA" id="ARBA00022833"/>
    </source>
</evidence>
<evidence type="ECO:0000256" key="7">
    <source>
        <dbReference type="SAM" id="MobiDB-lite"/>
    </source>
</evidence>
<feature type="domain" description="C3H1-type" evidence="8">
    <location>
        <begin position="29"/>
        <end position="57"/>
    </location>
</feature>
<feature type="compositionally biased region" description="Basic and acidic residues" evidence="7">
    <location>
        <begin position="531"/>
        <end position="551"/>
    </location>
</feature>